<dbReference type="InterPro" id="IPR000595">
    <property type="entry name" value="cNMP-bd_dom"/>
</dbReference>
<organism evidence="4 5">
    <name type="scientific">Stentor coeruleus</name>
    <dbReference type="NCBI Taxonomy" id="5963"/>
    <lineage>
        <taxon>Eukaryota</taxon>
        <taxon>Sar</taxon>
        <taxon>Alveolata</taxon>
        <taxon>Ciliophora</taxon>
        <taxon>Postciliodesmatophora</taxon>
        <taxon>Heterotrichea</taxon>
        <taxon>Heterotrichida</taxon>
        <taxon>Stentoridae</taxon>
        <taxon>Stentor</taxon>
    </lineage>
</organism>
<dbReference type="AlphaFoldDB" id="A0A1R2BMN6"/>
<dbReference type="InterPro" id="IPR018490">
    <property type="entry name" value="cNMP-bd_dom_sf"/>
</dbReference>
<dbReference type="CDD" id="cd00038">
    <property type="entry name" value="CAP_ED"/>
    <property type="match status" value="1"/>
</dbReference>
<comment type="caution">
    <text evidence="4">The sequence shown here is derived from an EMBL/GenBank/DDBJ whole genome shotgun (WGS) entry which is preliminary data.</text>
</comment>
<dbReference type="InterPro" id="IPR003938">
    <property type="entry name" value="K_chnl_volt-dep_EAG/ELK/ERG"/>
</dbReference>
<feature type="transmembrane region" description="Helical" evidence="2">
    <location>
        <begin position="28"/>
        <end position="49"/>
    </location>
</feature>
<keyword evidence="1" id="KW-0813">Transport</keyword>
<keyword evidence="2" id="KW-0812">Transmembrane</keyword>
<proteinExistence type="predicted"/>
<keyword evidence="1" id="KW-0406">Ion transport</keyword>
<dbReference type="PANTHER" id="PTHR47823">
    <property type="entry name" value="ION_TRANS DOMAIN-CONTAINING PROTEIN"/>
    <property type="match status" value="1"/>
</dbReference>
<evidence type="ECO:0000256" key="1">
    <source>
        <dbReference type="ARBA" id="ARBA00023303"/>
    </source>
</evidence>
<dbReference type="Gene3D" id="1.10.287.70">
    <property type="match status" value="1"/>
</dbReference>
<keyword evidence="2" id="KW-1133">Transmembrane helix</keyword>
<feature type="transmembrane region" description="Helical" evidence="2">
    <location>
        <begin position="135"/>
        <end position="164"/>
    </location>
</feature>
<dbReference type="Gene3D" id="2.60.120.10">
    <property type="entry name" value="Jelly Rolls"/>
    <property type="match status" value="1"/>
</dbReference>
<gene>
    <name evidence="4" type="ORF">SteCoe_22492</name>
</gene>
<name>A0A1R2BMN6_9CILI</name>
<dbReference type="SUPFAM" id="SSF51206">
    <property type="entry name" value="cAMP-binding domain-like"/>
    <property type="match status" value="1"/>
</dbReference>
<dbReference type="GO" id="GO:0016020">
    <property type="term" value="C:membrane"/>
    <property type="evidence" value="ECO:0007669"/>
    <property type="project" value="InterPro"/>
</dbReference>
<feature type="transmembrane region" description="Helical" evidence="2">
    <location>
        <begin position="107"/>
        <end position="123"/>
    </location>
</feature>
<dbReference type="PROSITE" id="PS50042">
    <property type="entry name" value="CNMP_BINDING_3"/>
    <property type="match status" value="1"/>
</dbReference>
<dbReference type="EMBL" id="MPUH01000554">
    <property type="protein sequence ID" value="OMJ77825.1"/>
    <property type="molecule type" value="Genomic_DNA"/>
</dbReference>
<evidence type="ECO:0000256" key="2">
    <source>
        <dbReference type="SAM" id="Phobius"/>
    </source>
</evidence>
<feature type="transmembrane region" description="Helical" evidence="2">
    <location>
        <begin position="70"/>
        <end position="87"/>
    </location>
</feature>
<keyword evidence="5" id="KW-1185">Reference proteome</keyword>
<evidence type="ECO:0000259" key="3">
    <source>
        <dbReference type="PROSITE" id="PS50042"/>
    </source>
</evidence>
<dbReference type="SUPFAM" id="SSF81324">
    <property type="entry name" value="Voltage-gated potassium channels"/>
    <property type="match status" value="1"/>
</dbReference>
<feature type="transmembrane region" description="Helical" evidence="2">
    <location>
        <begin position="198"/>
        <end position="216"/>
    </location>
</feature>
<feature type="transmembrane region" description="Helical" evidence="2">
    <location>
        <begin position="228"/>
        <end position="247"/>
    </location>
</feature>
<evidence type="ECO:0000313" key="4">
    <source>
        <dbReference type="EMBL" id="OMJ77825.1"/>
    </source>
</evidence>
<dbReference type="OrthoDB" id="417811at2759"/>
<reference evidence="4 5" key="1">
    <citation type="submission" date="2016-11" db="EMBL/GenBank/DDBJ databases">
        <title>The macronuclear genome of Stentor coeruleus: a giant cell with tiny introns.</title>
        <authorList>
            <person name="Slabodnick M."/>
            <person name="Ruby J.G."/>
            <person name="Reiff S.B."/>
            <person name="Swart E.C."/>
            <person name="Gosai S."/>
            <person name="Prabakaran S."/>
            <person name="Witkowska E."/>
            <person name="Larue G.E."/>
            <person name="Fisher S."/>
            <person name="Freeman R.M."/>
            <person name="Gunawardena J."/>
            <person name="Chu W."/>
            <person name="Stover N.A."/>
            <person name="Gregory B.D."/>
            <person name="Nowacki M."/>
            <person name="Derisi J."/>
            <person name="Roy S.W."/>
            <person name="Marshall W.F."/>
            <person name="Sood P."/>
        </authorList>
    </citation>
    <scope>NUCLEOTIDE SEQUENCE [LARGE SCALE GENOMIC DNA]</scope>
    <source>
        <strain evidence="4">WM001</strain>
    </source>
</reference>
<accession>A0A1R2BMN6</accession>
<keyword evidence="1" id="KW-0407">Ion channel</keyword>
<sequence>MELILAYNLITTLYFLAYRKPSVDVMNIDVLCWCFFVIDIFVTMITEYINRREIPIRNFKKIIKHYGKKWLFVDVVSVIPLRAGGYYEAEYLLRMFRLLKLPSIIDFSDGVGLGYILTYFNYGKCNRYGRPRYGFLFKILAFIVKLSGSVVFIVYFLGCFWFWFQRKVHRGKFSSGEMGDNNDFEEYYGLESFEYKDAALRSSYFMLTTIATIGYGDYLPHNVYEMSFLIIVMLFGVTLFAFISGSVNSAVSFYSELTSGEDYLGKLNIWLNSIEHVQGSIPKHLRKKIIEHFKYYFIKDRLKSLAKNYWEAKSPEDLIRQSQPYIKNLSEEAYFNILSHLYSDIQFIFRNYTLNSDFFYAIIPHFQPRLFLSSQCIIGEFEDFDEVCFITRGQVSIGKTIKEMFTVYLILHTGEVIGDFNILTKKINIYKYVAETLTDILAVPSSVFISILKNFFSKTRSSILGNAGKRENKLKKIDVSTRKLNQNPIIPNIKHILNPLIKIKNEATDDNINLHVLDTIGQSEKLRKMLNGLGQSIESMRKIHKTKFHEPEIIDLDL</sequence>
<dbReference type="PRINTS" id="PR01463">
    <property type="entry name" value="EAGCHANLFMLY"/>
</dbReference>
<dbReference type="InterPro" id="IPR014710">
    <property type="entry name" value="RmlC-like_jellyroll"/>
</dbReference>
<dbReference type="Proteomes" id="UP000187209">
    <property type="component" value="Unassembled WGS sequence"/>
</dbReference>
<dbReference type="Pfam" id="PF07885">
    <property type="entry name" value="Ion_trans_2"/>
    <property type="match status" value="1"/>
</dbReference>
<keyword evidence="2" id="KW-0472">Membrane</keyword>
<dbReference type="PANTHER" id="PTHR47823:SF9">
    <property type="entry name" value="CHROMOSOME UNDETERMINED SCAFFOLD_10, WHOLE GENOME SHOTGUN SEQUENCE"/>
    <property type="match status" value="1"/>
</dbReference>
<dbReference type="InterPro" id="IPR013099">
    <property type="entry name" value="K_chnl_dom"/>
</dbReference>
<evidence type="ECO:0000313" key="5">
    <source>
        <dbReference type="Proteomes" id="UP000187209"/>
    </source>
</evidence>
<dbReference type="GO" id="GO:0005249">
    <property type="term" value="F:voltage-gated potassium channel activity"/>
    <property type="evidence" value="ECO:0007669"/>
    <property type="project" value="InterPro"/>
</dbReference>
<feature type="domain" description="Cyclic nucleotide-binding" evidence="3">
    <location>
        <begin position="354"/>
        <end position="452"/>
    </location>
</feature>
<protein>
    <recommendedName>
        <fullName evidence="3">Cyclic nucleotide-binding domain-containing protein</fullName>
    </recommendedName>
</protein>